<keyword evidence="1" id="KW-0812">Transmembrane</keyword>
<comment type="caution">
    <text evidence="2">The sequence shown here is derived from an EMBL/GenBank/DDBJ whole genome shotgun (WGS) entry which is preliminary data.</text>
</comment>
<name>A0A7X3LH74_9BACL</name>
<accession>A0A7X3LH74</accession>
<organism evidence="2 3">
    <name type="scientific">Paenibacillus dendrobii</name>
    <dbReference type="NCBI Taxonomy" id="2691084"/>
    <lineage>
        <taxon>Bacteria</taxon>
        <taxon>Bacillati</taxon>
        <taxon>Bacillota</taxon>
        <taxon>Bacilli</taxon>
        <taxon>Bacillales</taxon>
        <taxon>Paenibacillaceae</taxon>
        <taxon>Paenibacillus</taxon>
    </lineage>
</organism>
<protein>
    <submittedName>
        <fullName evidence="2">DUF58 domain-containing protein</fullName>
    </submittedName>
</protein>
<keyword evidence="1" id="KW-0472">Membrane</keyword>
<dbReference type="AlphaFoldDB" id="A0A7X3LH74"/>
<reference evidence="2 3" key="1">
    <citation type="submission" date="2019-12" db="EMBL/GenBank/DDBJ databases">
        <title>Paenibacillus sp. nov., an endophytic bacterium isolated from the stem of Dendrobium.</title>
        <authorList>
            <person name="Zhao R."/>
        </authorList>
    </citation>
    <scope>NUCLEOTIDE SEQUENCE [LARGE SCALE GENOMIC DNA]</scope>
    <source>
        <strain evidence="2 3">HJL G12</strain>
    </source>
</reference>
<keyword evidence="1" id="KW-1133">Transmembrane helix</keyword>
<sequence length="433" mass="46840">MAEWTGGAVILGILAVLYRWHGGASALYMLMLAGLIMVSGLLMQCLGLRGITVNRQMSQSVIPAGETAEMKVQVKFRSFMPIAWLAVEDYYTGGSSRQILFPGFRRSLEYSCELRGLPRGVYSFDACLFEWGGLFGWFKGGRVQRSEGRLVVLPRPFPITGVFDLPSAAAAQAALQSVQMAEHRNGIKSPEVREYLPSDPMNRIHWKSSAKRGSLQTSLPEDERDPFCLVVLDCSFQGYVSGEETEEQKREIESLSFERAVSTASGMLGEMMRTGARGKFVCGGLDVNENRLTATDEGGAASSRDAYTQMLAALSTVRMGNGPALSSIIDEKVQKMVPGTRVIVITGKLDKQGADAAARLLAGGVQVDCYCTALYGQPDSKEGGKQGRQSGNASSFATAVHVSRMGVRMFAVNQDLVTRIGLMEQAPQGEGAV</sequence>
<keyword evidence="3" id="KW-1185">Reference proteome</keyword>
<dbReference type="PANTHER" id="PTHR34351:SF2">
    <property type="entry name" value="DUF58 DOMAIN-CONTAINING PROTEIN"/>
    <property type="match status" value="1"/>
</dbReference>
<proteinExistence type="predicted"/>
<dbReference type="PANTHER" id="PTHR34351">
    <property type="entry name" value="SLR1927 PROTEIN-RELATED"/>
    <property type="match status" value="1"/>
</dbReference>
<evidence type="ECO:0000256" key="1">
    <source>
        <dbReference type="SAM" id="Phobius"/>
    </source>
</evidence>
<dbReference type="EMBL" id="WUBI01000003">
    <property type="protein sequence ID" value="MWV45546.1"/>
    <property type="molecule type" value="Genomic_DNA"/>
</dbReference>
<feature type="transmembrane region" description="Helical" evidence="1">
    <location>
        <begin position="26"/>
        <end position="48"/>
    </location>
</feature>
<evidence type="ECO:0000313" key="3">
    <source>
        <dbReference type="Proteomes" id="UP000460318"/>
    </source>
</evidence>
<dbReference type="RefSeq" id="WP_160499160.1">
    <property type="nucleotide sequence ID" value="NZ_WUBI01000003.1"/>
</dbReference>
<gene>
    <name evidence="2" type="ORF">GRF59_18195</name>
</gene>
<evidence type="ECO:0000313" key="2">
    <source>
        <dbReference type="EMBL" id="MWV45546.1"/>
    </source>
</evidence>
<dbReference type="Proteomes" id="UP000460318">
    <property type="component" value="Unassembled WGS sequence"/>
</dbReference>